<dbReference type="EMBL" id="JAPUBN010000019">
    <property type="protein sequence ID" value="MCZ2722961.1"/>
    <property type="molecule type" value="Genomic_DNA"/>
</dbReference>
<sequence>MQDIELALSARNICKSFAGVAVLKNVSLNVAKGSVHALIGANGAGKSTLIKIITGAYTKDSGEIFLEDIEVNMSTPMFANSKGICAVYQEFSLVNTLTVTENVYLGRLEKTSIGTVNWKKCKAKVEEILLFLESDISPDAVVQDLSVSQRQVVEIAKSLSHNAKVLILDEPTAALSDKEVQVLFKVIRKLKNDGVAVVYVSHRLEEFPQIVDEVTIYRDGKNVISLPIEEASKSTIIKHMVGKSVSKSDPIRVKQGSIAIQVSKLSSPGKFQDVSFEVKSGEVLGLTGLAGAGRTEVARALFGLDKESTGEVKIQENVVTISSPMIAKKYGIAFVTEDRREEGLIMDASISDNLAVTVLERLKRKLFLSKSKIDHHSTSSIQNYDIKCSGSNQVVRRLSGGNQQKIVVAKWMATNPNILILDEPTRGIDVGAKSQIYTLIKESAEKGLAVIVISSEIPEILDLCSRILVMSAGKLTANIENVDVSQEDILEYATQ</sequence>
<dbReference type="RefSeq" id="WP_269127017.1">
    <property type="nucleotide sequence ID" value="NZ_JAPUBN010000019.1"/>
</dbReference>
<dbReference type="GO" id="GO:0005524">
    <property type="term" value="F:ATP binding"/>
    <property type="evidence" value="ECO:0007669"/>
    <property type="project" value="UniProtKB-KW"/>
</dbReference>
<dbReference type="InterPro" id="IPR027417">
    <property type="entry name" value="P-loop_NTPase"/>
</dbReference>
<dbReference type="InterPro" id="IPR003439">
    <property type="entry name" value="ABC_transporter-like_ATP-bd"/>
</dbReference>
<proteinExistence type="predicted"/>
<keyword evidence="6 10" id="KW-0067">ATP-binding</keyword>
<keyword evidence="1" id="KW-0813">Transport</keyword>
<evidence type="ECO:0000256" key="3">
    <source>
        <dbReference type="ARBA" id="ARBA00022597"/>
    </source>
</evidence>
<reference evidence="10" key="1">
    <citation type="submission" date="2022-12" db="EMBL/GenBank/DDBJ databases">
        <title>Marinomonas 15G1-11 sp. nov, isolated from marine algae.</title>
        <authorList>
            <person name="Butt M."/>
            <person name="Choi D.G."/>
            <person name="Kim J.M."/>
            <person name="Lee J.K."/>
            <person name="Baek J.H."/>
            <person name="Jeon C.O."/>
        </authorList>
    </citation>
    <scope>NUCLEOTIDE SEQUENCE</scope>
    <source>
        <strain evidence="10">15G1-11</strain>
    </source>
</reference>
<evidence type="ECO:0000256" key="7">
    <source>
        <dbReference type="ARBA" id="ARBA00022967"/>
    </source>
</evidence>
<dbReference type="PROSITE" id="PS00211">
    <property type="entry name" value="ABC_TRANSPORTER_1"/>
    <property type="match status" value="1"/>
</dbReference>
<keyword evidence="7" id="KW-1278">Translocase</keyword>
<keyword evidence="11" id="KW-1185">Reference proteome</keyword>
<dbReference type="PANTHER" id="PTHR43790">
    <property type="entry name" value="CARBOHYDRATE TRANSPORT ATP-BINDING PROTEIN MG119-RELATED"/>
    <property type="match status" value="1"/>
</dbReference>
<evidence type="ECO:0000313" key="11">
    <source>
        <dbReference type="Proteomes" id="UP001149719"/>
    </source>
</evidence>
<dbReference type="InterPro" id="IPR017871">
    <property type="entry name" value="ABC_transporter-like_CS"/>
</dbReference>
<gene>
    <name evidence="10" type="ORF">O1D97_15410</name>
</gene>
<dbReference type="InterPro" id="IPR050107">
    <property type="entry name" value="ABC_carbohydrate_import_ATPase"/>
</dbReference>
<feature type="domain" description="ABC transporter" evidence="9">
    <location>
        <begin position="8"/>
        <end position="244"/>
    </location>
</feature>
<feature type="domain" description="ABC transporter" evidence="9">
    <location>
        <begin position="253"/>
        <end position="492"/>
    </location>
</feature>
<comment type="caution">
    <text evidence="10">The sequence shown here is derived from an EMBL/GenBank/DDBJ whole genome shotgun (WGS) entry which is preliminary data.</text>
</comment>
<evidence type="ECO:0000256" key="5">
    <source>
        <dbReference type="ARBA" id="ARBA00022741"/>
    </source>
</evidence>
<organism evidence="10 11">
    <name type="scientific">Marinomonas phaeophyticola</name>
    <dbReference type="NCBI Taxonomy" id="3004091"/>
    <lineage>
        <taxon>Bacteria</taxon>
        <taxon>Pseudomonadati</taxon>
        <taxon>Pseudomonadota</taxon>
        <taxon>Gammaproteobacteria</taxon>
        <taxon>Oceanospirillales</taxon>
        <taxon>Oceanospirillaceae</taxon>
        <taxon>Marinomonas</taxon>
    </lineage>
</organism>
<dbReference type="Proteomes" id="UP001149719">
    <property type="component" value="Unassembled WGS sequence"/>
</dbReference>
<name>A0ABT4JX28_9GAMM</name>
<dbReference type="PROSITE" id="PS50893">
    <property type="entry name" value="ABC_TRANSPORTER_2"/>
    <property type="match status" value="2"/>
</dbReference>
<keyword evidence="5" id="KW-0547">Nucleotide-binding</keyword>
<keyword evidence="3" id="KW-0762">Sugar transport</keyword>
<evidence type="ECO:0000256" key="6">
    <source>
        <dbReference type="ARBA" id="ARBA00022840"/>
    </source>
</evidence>
<dbReference type="CDD" id="cd03216">
    <property type="entry name" value="ABC_Carb_Monos_I"/>
    <property type="match status" value="1"/>
</dbReference>
<dbReference type="PANTHER" id="PTHR43790:SF3">
    <property type="entry name" value="D-ALLOSE IMPORT ATP-BINDING PROTEIN ALSA-RELATED"/>
    <property type="match status" value="1"/>
</dbReference>
<dbReference type="InterPro" id="IPR003593">
    <property type="entry name" value="AAA+_ATPase"/>
</dbReference>
<evidence type="ECO:0000256" key="4">
    <source>
        <dbReference type="ARBA" id="ARBA00022737"/>
    </source>
</evidence>
<dbReference type="CDD" id="cd03215">
    <property type="entry name" value="ABC_Carb_Monos_II"/>
    <property type="match status" value="1"/>
</dbReference>
<evidence type="ECO:0000256" key="1">
    <source>
        <dbReference type="ARBA" id="ARBA00022448"/>
    </source>
</evidence>
<dbReference type="SUPFAM" id="SSF52540">
    <property type="entry name" value="P-loop containing nucleoside triphosphate hydrolases"/>
    <property type="match status" value="2"/>
</dbReference>
<keyword evidence="4" id="KW-0677">Repeat</keyword>
<evidence type="ECO:0000256" key="8">
    <source>
        <dbReference type="ARBA" id="ARBA00023136"/>
    </source>
</evidence>
<protein>
    <submittedName>
        <fullName evidence="10">Sugar ABC transporter ATP-binding protein</fullName>
    </submittedName>
</protein>
<keyword evidence="2" id="KW-1003">Cell membrane</keyword>
<accession>A0ABT4JX28</accession>
<evidence type="ECO:0000256" key="2">
    <source>
        <dbReference type="ARBA" id="ARBA00022475"/>
    </source>
</evidence>
<keyword evidence="8" id="KW-0472">Membrane</keyword>
<evidence type="ECO:0000259" key="9">
    <source>
        <dbReference type="PROSITE" id="PS50893"/>
    </source>
</evidence>
<dbReference type="Pfam" id="PF00005">
    <property type="entry name" value="ABC_tran"/>
    <property type="match status" value="2"/>
</dbReference>
<evidence type="ECO:0000313" key="10">
    <source>
        <dbReference type="EMBL" id="MCZ2722961.1"/>
    </source>
</evidence>
<dbReference type="SMART" id="SM00382">
    <property type="entry name" value="AAA"/>
    <property type="match status" value="2"/>
</dbReference>
<dbReference type="Gene3D" id="3.40.50.300">
    <property type="entry name" value="P-loop containing nucleotide triphosphate hydrolases"/>
    <property type="match status" value="2"/>
</dbReference>